<dbReference type="EMBL" id="RBXP01000001">
    <property type="protein sequence ID" value="RKT63073.1"/>
    <property type="molecule type" value="Genomic_DNA"/>
</dbReference>
<dbReference type="Proteomes" id="UP000270626">
    <property type="component" value="Unassembled WGS sequence"/>
</dbReference>
<reference evidence="1 2" key="1">
    <citation type="submission" date="2018-10" db="EMBL/GenBank/DDBJ databases">
        <title>Genomic Encyclopedia of Type Strains, Phase IV (KMG-IV): sequencing the most valuable type-strain genomes for metagenomic binning, comparative biology and taxonomic classification.</title>
        <authorList>
            <person name="Goeker M."/>
        </authorList>
    </citation>
    <scope>NUCLEOTIDE SEQUENCE [LARGE SCALE GENOMIC DNA]</scope>
    <source>
        <strain evidence="1 2">DSM 23841</strain>
    </source>
</reference>
<dbReference type="AlphaFoldDB" id="A0A495WR92"/>
<gene>
    <name evidence="1" type="ORF">DFR40_0123</name>
</gene>
<evidence type="ECO:0008006" key="3">
    <source>
        <dbReference type="Google" id="ProtNLM"/>
    </source>
</evidence>
<organism evidence="1 2">
    <name type="scientific">Azonexus fungiphilus</name>
    <dbReference type="NCBI Taxonomy" id="146940"/>
    <lineage>
        <taxon>Bacteria</taxon>
        <taxon>Pseudomonadati</taxon>
        <taxon>Pseudomonadota</taxon>
        <taxon>Betaproteobacteria</taxon>
        <taxon>Rhodocyclales</taxon>
        <taxon>Azonexaceae</taxon>
        <taxon>Azonexus</taxon>
    </lineage>
</organism>
<dbReference type="OrthoDB" id="7009233at2"/>
<dbReference type="RefSeq" id="WP_121456553.1">
    <property type="nucleotide sequence ID" value="NZ_RBXP01000001.1"/>
</dbReference>
<evidence type="ECO:0000313" key="2">
    <source>
        <dbReference type="Proteomes" id="UP000270626"/>
    </source>
</evidence>
<keyword evidence="2" id="KW-1185">Reference proteome</keyword>
<protein>
    <recommendedName>
        <fullName evidence="3">Peptidase C39-like protein</fullName>
    </recommendedName>
</protein>
<proteinExistence type="predicted"/>
<evidence type="ECO:0000313" key="1">
    <source>
        <dbReference type="EMBL" id="RKT63073.1"/>
    </source>
</evidence>
<sequence length="212" mass="23436">MSHVYRWHPKLTATLEGPMVDDAPLHLQQSDLDGACGHHSMLMALMILGLVHRKELGLSKAKRKNALGSFWRSASPYYFKGSKPHRLASFLKPYRDHVSCTVINKHPANDVAATLYVDGLCIVGIQNPALSLDHWALAVGIGKREGNTEEKLLLLDPAIPPLPMLPWNATITLNAGRRGWLRYESANTAMKVLLCDALCLIPTMREAVAILD</sequence>
<comment type="caution">
    <text evidence="1">The sequence shown here is derived from an EMBL/GenBank/DDBJ whole genome shotgun (WGS) entry which is preliminary data.</text>
</comment>
<accession>A0A495WR92</accession>
<name>A0A495WR92_9RHOO</name>